<dbReference type="SUPFAM" id="SSF55073">
    <property type="entry name" value="Nucleotide cyclase"/>
    <property type="match status" value="1"/>
</dbReference>
<organism evidence="5 6">
    <name type="scientific">Oceanisphaera ostreae</name>
    <dbReference type="NCBI Taxonomy" id="914151"/>
    <lineage>
        <taxon>Bacteria</taxon>
        <taxon>Pseudomonadati</taxon>
        <taxon>Pseudomonadota</taxon>
        <taxon>Gammaproteobacteria</taxon>
        <taxon>Aeromonadales</taxon>
        <taxon>Aeromonadaceae</taxon>
        <taxon>Oceanisphaera</taxon>
    </lineage>
</organism>
<dbReference type="SMART" id="SM00267">
    <property type="entry name" value="GGDEF"/>
    <property type="match status" value="1"/>
</dbReference>
<dbReference type="NCBIfam" id="TIGR00254">
    <property type="entry name" value="GGDEF"/>
    <property type="match status" value="1"/>
</dbReference>
<evidence type="ECO:0000256" key="1">
    <source>
        <dbReference type="ARBA" id="ARBA00012528"/>
    </source>
</evidence>
<sequence length="354" mass="39214">MKFGKTPDEIENERKRTLVFAFSAIGTLLLCIFGVVSLTQGRVVLFYVLFLFIAIVLAVSFVIKKTPHIRPASLFLSSTLLCLTWYLLLSGGADGSGVYWTYSLSMLMVILAGPKVGSIYMGLYLLVSLVFILGPFSFVYNYSNAEVTRIIASSVALYVLILTSELIRIGSYDAISEASENHRHLANTDPLTGLLNRSGIMVALKKGTLKKSAIMAILDIDEFKSVNDSYGHDFGDLVLVRLSRVLTDNVKGGDLTVRWGGEEFLLVFYDISMDSSKMLMNKIKDEFEKIVFNRNDTTLSVTFSAGLAIFDDISTFDATIKLADERLYHAKNTGRNKIIADDELHAVTMKEAQA</sequence>
<proteinExistence type="predicted"/>
<feature type="domain" description="GGDEF" evidence="4">
    <location>
        <begin position="211"/>
        <end position="343"/>
    </location>
</feature>
<dbReference type="InterPro" id="IPR043128">
    <property type="entry name" value="Rev_trsase/Diguanyl_cyclase"/>
</dbReference>
<dbReference type="CDD" id="cd01949">
    <property type="entry name" value="GGDEF"/>
    <property type="match status" value="1"/>
</dbReference>
<dbReference type="PANTHER" id="PTHR45138:SF9">
    <property type="entry name" value="DIGUANYLATE CYCLASE DGCM-RELATED"/>
    <property type="match status" value="1"/>
</dbReference>
<dbReference type="PANTHER" id="PTHR45138">
    <property type="entry name" value="REGULATORY COMPONENTS OF SENSORY TRANSDUCTION SYSTEM"/>
    <property type="match status" value="1"/>
</dbReference>
<dbReference type="RefSeq" id="WP_379557677.1">
    <property type="nucleotide sequence ID" value="NZ_JBHTJS010000019.1"/>
</dbReference>
<dbReference type="Pfam" id="PF00990">
    <property type="entry name" value="GGDEF"/>
    <property type="match status" value="1"/>
</dbReference>
<comment type="caution">
    <text evidence="5">The sequence shown here is derived from an EMBL/GenBank/DDBJ whole genome shotgun (WGS) entry which is preliminary data.</text>
</comment>
<dbReference type="InterPro" id="IPR000160">
    <property type="entry name" value="GGDEF_dom"/>
</dbReference>
<keyword evidence="6" id="KW-1185">Reference proteome</keyword>
<dbReference type="InterPro" id="IPR050469">
    <property type="entry name" value="Diguanylate_Cyclase"/>
</dbReference>
<feature type="transmembrane region" description="Helical" evidence="3">
    <location>
        <begin position="74"/>
        <end position="93"/>
    </location>
</feature>
<gene>
    <name evidence="5" type="ORF">ACFQ1C_05905</name>
</gene>
<evidence type="ECO:0000313" key="5">
    <source>
        <dbReference type="EMBL" id="MFD1007685.1"/>
    </source>
</evidence>
<feature type="transmembrane region" description="Helical" evidence="3">
    <location>
        <begin position="148"/>
        <end position="167"/>
    </location>
</feature>
<dbReference type="EC" id="2.7.7.65" evidence="1"/>
<feature type="transmembrane region" description="Helical" evidence="3">
    <location>
        <begin position="123"/>
        <end position="142"/>
    </location>
</feature>
<dbReference type="InterPro" id="IPR029787">
    <property type="entry name" value="Nucleotide_cyclase"/>
</dbReference>
<keyword evidence="3" id="KW-1133">Transmembrane helix</keyword>
<accession>A0ABW3KF31</accession>
<evidence type="ECO:0000256" key="2">
    <source>
        <dbReference type="ARBA" id="ARBA00034247"/>
    </source>
</evidence>
<dbReference type="EMBL" id="JBHTJS010000019">
    <property type="protein sequence ID" value="MFD1007685.1"/>
    <property type="molecule type" value="Genomic_DNA"/>
</dbReference>
<feature type="transmembrane region" description="Helical" evidence="3">
    <location>
        <begin position="18"/>
        <end position="38"/>
    </location>
</feature>
<evidence type="ECO:0000313" key="6">
    <source>
        <dbReference type="Proteomes" id="UP001597048"/>
    </source>
</evidence>
<keyword evidence="3" id="KW-0472">Membrane</keyword>
<name>A0ABW3KF31_9GAMM</name>
<evidence type="ECO:0000259" key="4">
    <source>
        <dbReference type="PROSITE" id="PS50887"/>
    </source>
</evidence>
<comment type="catalytic activity">
    <reaction evidence="2">
        <text>2 GTP = 3',3'-c-di-GMP + 2 diphosphate</text>
        <dbReference type="Rhea" id="RHEA:24898"/>
        <dbReference type="ChEBI" id="CHEBI:33019"/>
        <dbReference type="ChEBI" id="CHEBI:37565"/>
        <dbReference type="ChEBI" id="CHEBI:58805"/>
        <dbReference type="EC" id="2.7.7.65"/>
    </reaction>
</comment>
<dbReference type="Gene3D" id="3.30.70.270">
    <property type="match status" value="1"/>
</dbReference>
<reference evidence="6" key="1">
    <citation type="journal article" date="2019" name="Int. J. Syst. Evol. Microbiol.">
        <title>The Global Catalogue of Microorganisms (GCM) 10K type strain sequencing project: providing services to taxonomists for standard genome sequencing and annotation.</title>
        <authorList>
            <consortium name="The Broad Institute Genomics Platform"/>
            <consortium name="The Broad Institute Genome Sequencing Center for Infectious Disease"/>
            <person name="Wu L."/>
            <person name="Ma J."/>
        </authorList>
    </citation>
    <scope>NUCLEOTIDE SEQUENCE [LARGE SCALE GENOMIC DNA]</scope>
    <source>
        <strain evidence="6">CCUG 60525</strain>
    </source>
</reference>
<dbReference type="PROSITE" id="PS50887">
    <property type="entry name" value="GGDEF"/>
    <property type="match status" value="1"/>
</dbReference>
<keyword evidence="3" id="KW-0812">Transmembrane</keyword>
<feature type="transmembrane region" description="Helical" evidence="3">
    <location>
        <begin position="44"/>
        <end position="62"/>
    </location>
</feature>
<evidence type="ECO:0000256" key="3">
    <source>
        <dbReference type="SAM" id="Phobius"/>
    </source>
</evidence>
<dbReference type="Proteomes" id="UP001597048">
    <property type="component" value="Unassembled WGS sequence"/>
</dbReference>
<protein>
    <recommendedName>
        <fullName evidence="1">diguanylate cyclase</fullName>
        <ecNumber evidence="1">2.7.7.65</ecNumber>
    </recommendedName>
</protein>